<dbReference type="SUPFAM" id="SSF48264">
    <property type="entry name" value="Cytochrome P450"/>
    <property type="match status" value="1"/>
</dbReference>
<evidence type="ECO:0000256" key="11">
    <source>
        <dbReference type="ARBA" id="ARBA00023033"/>
    </source>
</evidence>
<keyword evidence="10 13" id="KW-0408">Iron</keyword>
<gene>
    <name evidence="15" type="ORF">PsYK624_009660</name>
</gene>
<dbReference type="Pfam" id="PF00067">
    <property type="entry name" value="p450"/>
    <property type="match status" value="1"/>
</dbReference>
<comment type="cofactor">
    <cofactor evidence="1 13">
        <name>heme</name>
        <dbReference type="ChEBI" id="CHEBI:30413"/>
    </cofactor>
</comment>
<protein>
    <submittedName>
        <fullName evidence="15">Cytochrome P450</fullName>
    </submittedName>
</protein>
<dbReference type="InterPro" id="IPR050364">
    <property type="entry name" value="Cytochrome_P450_fung"/>
</dbReference>
<dbReference type="Gene3D" id="1.10.630.10">
    <property type="entry name" value="Cytochrome P450"/>
    <property type="match status" value="1"/>
</dbReference>
<dbReference type="OrthoDB" id="2789670at2759"/>
<feature type="binding site" description="axial binding residue" evidence="13">
    <location>
        <position position="438"/>
    </location>
    <ligand>
        <name>heme</name>
        <dbReference type="ChEBI" id="CHEBI:30413"/>
    </ligand>
    <ligandPart>
        <name>Fe</name>
        <dbReference type="ChEBI" id="CHEBI:18248"/>
    </ligandPart>
</feature>
<comment type="pathway">
    <text evidence="3">Secondary metabolite biosynthesis.</text>
</comment>
<evidence type="ECO:0000313" key="16">
    <source>
        <dbReference type="Proteomes" id="UP000703269"/>
    </source>
</evidence>
<dbReference type="GO" id="GO:0020037">
    <property type="term" value="F:heme binding"/>
    <property type="evidence" value="ECO:0007669"/>
    <property type="project" value="InterPro"/>
</dbReference>
<dbReference type="GO" id="GO:0005506">
    <property type="term" value="F:iron ion binding"/>
    <property type="evidence" value="ECO:0007669"/>
    <property type="project" value="InterPro"/>
</dbReference>
<evidence type="ECO:0000256" key="10">
    <source>
        <dbReference type="ARBA" id="ARBA00023004"/>
    </source>
</evidence>
<keyword evidence="12" id="KW-0472">Membrane</keyword>
<evidence type="ECO:0000256" key="7">
    <source>
        <dbReference type="ARBA" id="ARBA00022723"/>
    </source>
</evidence>
<dbReference type="InterPro" id="IPR002401">
    <property type="entry name" value="Cyt_P450_E_grp-I"/>
</dbReference>
<dbReference type="InterPro" id="IPR036396">
    <property type="entry name" value="Cyt_P450_sf"/>
</dbReference>
<evidence type="ECO:0000256" key="9">
    <source>
        <dbReference type="ARBA" id="ARBA00023002"/>
    </source>
</evidence>
<dbReference type="InterPro" id="IPR017972">
    <property type="entry name" value="Cyt_P450_CS"/>
</dbReference>
<dbReference type="EMBL" id="BPQB01000001">
    <property type="protein sequence ID" value="GJE84890.1"/>
    <property type="molecule type" value="Genomic_DNA"/>
</dbReference>
<dbReference type="PRINTS" id="PR00385">
    <property type="entry name" value="P450"/>
</dbReference>
<evidence type="ECO:0000256" key="8">
    <source>
        <dbReference type="ARBA" id="ARBA00022989"/>
    </source>
</evidence>
<dbReference type="PRINTS" id="PR00463">
    <property type="entry name" value="EP450I"/>
</dbReference>
<dbReference type="AlphaFoldDB" id="A0A9P3FYX4"/>
<evidence type="ECO:0000313" key="15">
    <source>
        <dbReference type="EMBL" id="GJE84890.1"/>
    </source>
</evidence>
<accession>A0A9P3FYX4</accession>
<keyword evidence="11 14" id="KW-0503">Monooxygenase</keyword>
<dbReference type="GO" id="GO:0016705">
    <property type="term" value="F:oxidoreductase activity, acting on paired donors, with incorporation or reduction of molecular oxygen"/>
    <property type="evidence" value="ECO:0007669"/>
    <property type="project" value="InterPro"/>
</dbReference>
<comment type="caution">
    <text evidence="15">The sequence shown here is derived from an EMBL/GenBank/DDBJ whole genome shotgun (WGS) entry which is preliminary data.</text>
</comment>
<dbReference type="InterPro" id="IPR001128">
    <property type="entry name" value="Cyt_P450"/>
</dbReference>
<evidence type="ECO:0000256" key="2">
    <source>
        <dbReference type="ARBA" id="ARBA00004167"/>
    </source>
</evidence>
<dbReference type="GO" id="GO:0004497">
    <property type="term" value="F:monooxygenase activity"/>
    <property type="evidence" value="ECO:0007669"/>
    <property type="project" value="UniProtKB-KW"/>
</dbReference>
<dbReference type="PANTHER" id="PTHR46300:SF7">
    <property type="entry name" value="P450, PUTATIVE (EUROFUNG)-RELATED"/>
    <property type="match status" value="1"/>
</dbReference>
<evidence type="ECO:0000256" key="3">
    <source>
        <dbReference type="ARBA" id="ARBA00005179"/>
    </source>
</evidence>
<dbReference type="PANTHER" id="PTHR46300">
    <property type="entry name" value="P450, PUTATIVE (EUROFUNG)-RELATED-RELATED"/>
    <property type="match status" value="1"/>
</dbReference>
<evidence type="ECO:0000256" key="1">
    <source>
        <dbReference type="ARBA" id="ARBA00001971"/>
    </source>
</evidence>
<dbReference type="Proteomes" id="UP000703269">
    <property type="component" value="Unassembled WGS sequence"/>
</dbReference>
<keyword evidence="9 14" id="KW-0560">Oxidoreductase</keyword>
<evidence type="ECO:0000256" key="4">
    <source>
        <dbReference type="ARBA" id="ARBA00010617"/>
    </source>
</evidence>
<comment type="similarity">
    <text evidence="4 14">Belongs to the cytochrome P450 family.</text>
</comment>
<proteinExistence type="inferred from homology"/>
<keyword evidence="8" id="KW-1133">Transmembrane helix</keyword>
<sequence length="505" mass="55859">MPSLPLFALDLALAFVSLYLIAMLLQKKRTLPLPPGPTPLPLIGNLLDVPSTYQWETFTAWQARWGDVCSADILGQRIVILNSLDAATDLLEKKSATYSARPVMPMAGEMLTWAETLVLSQCPGDRFRHIRRFLHRYVGGRGQLERVAPFHALIEHETRRCLQRMLADPAPFIGHIRKTAGAIILNMAYGYRVQEGDDPLVDLVDRAVDGFVAASTPGSFLVDILPALRWVPSWMPGAGWKRKAEKWRAETQAMCDDPFEFAKAEMLRGNDSSNFISTNLKDITTEEQEVHLKMAAGSLYSGGADTTVSAITTFFLAMTLYPDVQKRAQAELDAVVGTDRLPTLDDREQLPYMRALVSEVLRWNPIAPLGVPHVSTADDAYRGYFLPKGAVLIANIWHILRDPAAYAQPLRFMPERFLGAHPEQDPRVCVFGFGRRICPGLNLAEATVFASCAMTLAAFDIGKAVENGVEVTPEVAYSTGTISHPEPFKCSIKPRSQKAEALIHG</sequence>
<evidence type="ECO:0000256" key="14">
    <source>
        <dbReference type="RuleBase" id="RU000461"/>
    </source>
</evidence>
<keyword evidence="5 13" id="KW-0349">Heme</keyword>
<dbReference type="PROSITE" id="PS00086">
    <property type="entry name" value="CYTOCHROME_P450"/>
    <property type="match status" value="1"/>
</dbReference>
<evidence type="ECO:0000256" key="5">
    <source>
        <dbReference type="ARBA" id="ARBA00022617"/>
    </source>
</evidence>
<evidence type="ECO:0000256" key="12">
    <source>
        <dbReference type="ARBA" id="ARBA00023136"/>
    </source>
</evidence>
<keyword evidence="16" id="KW-1185">Reference proteome</keyword>
<evidence type="ECO:0000256" key="6">
    <source>
        <dbReference type="ARBA" id="ARBA00022692"/>
    </source>
</evidence>
<name>A0A9P3FYX4_9APHY</name>
<reference evidence="15 16" key="1">
    <citation type="submission" date="2021-08" db="EMBL/GenBank/DDBJ databases">
        <title>Draft Genome Sequence of Phanerochaete sordida strain YK-624.</title>
        <authorList>
            <person name="Mori T."/>
            <person name="Dohra H."/>
            <person name="Suzuki T."/>
            <person name="Kawagishi H."/>
            <person name="Hirai H."/>
        </authorList>
    </citation>
    <scope>NUCLEOTIDE SEQUENCE [LARGE SCALE GENOMIC DNA]</scope>
    <source>
        <strain evidence="15 16">YK-624</strain>
    </source>
</reference>
<dbReference type="GO" id="GO:0016020">
    <property type="term" value="C:membrane"/>
    <property type="evidence" value="ECO:0007669"/>
    <property type="project" value="UniProtKB-SubCell"/>
</dbReference>
<dbReference type="CDD" id="cd11065">
    <property type="entry name" value="CYP64-like"/>
    <property type="match status" value="1"/>
</dbReference>
<comment type="subcellular location">
    <subcellularLocation>
        <location evidence="2">Membrane</location>
        <topology evidence="2">Single-pass membrane protein</topology>
    </subcellularLocation>
</comment>
<evidence type="ECO:0000256" key="13">
    <source>
        <dbReference type="PIRSR" id="PIRSR602401-1"/>
    </source>
</evidence>
<keyword evidence="7 13" id="KW-0479">Metal-binding</keyword>
<keyword evidence="6" id="KW-0812">Transmembrane</keyword>
<organism evidence="15 16">
    <name type="scientific">Phanerochaete sordida</name>
    <dbReference type="NCBI Taxonomy" id="48140"/>
    <lineage>
        <taxon>Eukaryota</taxon>
        <taxon>Fungi</taxon>
        <taxon>Dikarya</taxon>
        <taxon>Basidiomycota</taxon>
        <taxon>Agaricomycotina</taxon>
        <taxon>Agaricomycetes</taxon>
        <taxon>Polyporales</taxon>
        <taxon>Phanerochaetaceae</taxon>
        <taxon>Phanerochaete</taxon>
    </lineage>
</organism>